<organism evidence="1">
    <name type="scientific">bioreactor metagenome</name>
    <dbReference type="NCBI Taxonomy" id="1076179"/>
    <lineage>
        <taxon>unclassified sequences</taxon>
        <taxon>metagenomes</taxon>
        <taxon>ecological metagenomes</taxon>
    </lineage>
</organism>
<sequence>MASGFLYDYKSLLPIEGVTIGFYSDLSDSSIYKTYPAKIAKTDKWGYFVVKNLKKIPYRVFAFLDINANSKFDIENEKSAFIDNFITPSKAMRKDSPELAYTDIKDTAACLARPKELDLYLFKTPSTRQYIKNSGRKERKMMFISFSAPYPKIDSIGFEGLQMSKIIKQFNPTRDSLVMWINDTTYKAPDTLYLNVKYHKTDSLNRLTPFKERVELIAPRVKKAQEKPKRNNFGQKENKKPENLIDLKIEAAADNIEHQGFVLNFPAPLIKSAIDSISINFISPKGQKGVEKFEFSRDTALVCTYYIKPKNKIRQGFEYRLNIPAKTFVDIYGFVNDTTLKSVMLPNDEKLGKISLNMTDVDGNYIVELTTLSRDRVLKTINVSKDGIIEFPYITPGKYSVRITSDANRNGFLDTGNLSEKRQPEKVRLYRMSNGSSVIIIEESMEIVQEVNIKTYLLTDYEENYIDIVTNSDLWSYIFTRQTAHGWC</sequence>
<proteinExistence type="predicted"/>
<evidence type="ECO:0000313" key="1">
    <source>
        <dbReference type="EMBL" id="MPM49018.1"/>
    </source>
</evidence>
<protein>
    <recommendedName>
        <fullName evidence="2">SbsA Ig-like domain-containing protein</fullName>
    </recommendedName>
</protein>
<name>A0A645A8I7_9ZZZZ</name>
<evidence type="ECO:0008006" key="2">
    <source>
        <dbReference type="Google" id="ProtNLM"/>
    </source>
</evidence>
<reference evidence="1" key="1">
    <citation type="submission" date="2019-08" db="EMBL/GenBank/DDBJ databases">
        <authorList>
            <person name="Kucharzyk K."/>
            <person name="Murdoch R.W."/>
            <person name="Higgins S."/>
            <person name="Loffler F."/>
        </authorList>
    </citation>
    <scope>NUCLEOTIDE SEQUENCE</scope>
</reference>
<gene>
    <name evidence="1" type="ORF">SDC9_95746</name>
</gene>
<comment type="caution">
    <text evidence="1">The sequence shown here is derived from an EMBL/GenBank/DDBJ whole genome shotgun (WGS) entry which is preliminary data.</text>
</comment>
<accession>A0A645A8I7</accession>
<dbReference type="AlphaFoldDB" id="A0A645A8I7"/>
<dbReference type="EMBL" id="VSSQ01012350">
    <property type="protein sequence ID" value="MPM49018.1"/>
    <property type="molecule type" value="Genomic_DNA"/>
</dbReference>